<dbReference type="Pfam" id="PF09159">
    <property type="entry name" value="Ydc2-catalyt"/>
    <property type="match status" value="1"/>
</dbReference>
<dbReference type="GO" id="GO:0005739">
    <property type="term" value="C:mitochondrion"/>
    <property type="evidence" value="ECO:0007669"/>
    <property type="project" value="TreeGrafter"/>
</dbReference>
<name>A0A1E4RIV3_9ASCO</name>
<dbReference type="InterPro" id="IPR039197">
    <property type="entry name" value="Mrs1/Cce1"/>
</dbReference>
<dbReference type="GO" id="GO:0004520">
    <property type="term" value="F:DNA endonuclease activity"/>
    <property type="evidence" value="ECO:0007669"/>
    <property type="project" value="TreeGrafter"/>
</dbReference>
<protein>
    <submittedName>
        <fullName evidence="2">Ribonuclease H-like protein</fullName>
    </submittedName>
</protein>
<evidence type="ECO:0000259" key="1">
    <source>
        <dbReference type="Pfam" id="PF09159"/>
    </source>
</evidence>
<organism evidence="2 3">
    <name type="scientific">Hyphopichia burtonii NRRL Y-1933</name>
    <dbReference type="NCBI Taxonomy" id="984485"/>
    <lineage>
        <taxon>Eukaryota</taxon>
        <taxon>Fungi</taxon>
        <taxon>Dikarya</taxon>
        <taxon>Ascomycota</taxon>
        <taxon>Saccharomycotina</taxon>
        <taxon>Pichiomycetes</taxon>
        <taxon>Debaryomycetaceae</taxon>
        <taxon>Hyphopichia</taxon>
    </lineage>
</organism>
<proteinExistence type="predicted"/>
<dbReference type="InterPro" id="IPR036397">
    <property type="entry name" value="RNaseH_sf"/>
</dbReference>
<dbReference type="STRING" id="984485.A0A1E4RIV3"/>
<keyword evidence="3" id="KW-1185">Reference proteome</keyword>
<feature type="domain" description="Mitochondrial resolvase Ydc2 catalytic" evidence="1">
    <location>
        <begin position="56"/>
        <end position="317"/>
    </location>
</feature>
<dbReference type="Proteomes" id="UP000095085">
    <property type="component" value="Unassembled WGS sequence"/>
</dbReference>
<dbReference type="OrthoDB" id="5552842at2759"/>
<dbReference type="InterPro" id="IPR012337">
    <property type="entry name" value="RNaseH-like_sf"/>
</dbReference>
<reference evidence="3" key="1">
    <citation type="submission" date="2016-05" db="EMBL/GenBank/DDBJ databases">
        <title>Comparative genomics of biotechnologically important yeasts.</title>
        <authorList>
            <consortium name="DOE Joint Genome Institute"/>
            <person name="Riley R."/>
            <person name="Haridas S."/>
            <person name="Wolfe K.H."/>
            <person name="Lopes M.R."/>
            <person name="Hittinger C.T."/>
            <person name="Goker M."/>
            <person name="Salamov A."/>
            <person name="Wisecaver J."/>
            <person name="Long T.M."/>
            <person name="Aerts A.L."/>
            <person name="Barry K."/>
            <person name="Choi C."/>
            <person name="Clum A."/>
            <person name="Coughlan A.Y."/>
            <person name="Deshpande S."/>
            <person name="Douglass A.P."/>
            <person name="Hanson S.J."/>
            <person name="Klenk H.-P."/>
            <person name="Labutti K."/>
            <person name="Lapidus A."/>
            <person name="Lindquist E."/>
            <person name="Lipzen A."/>
            <person name="Meier-Kolthoff J.P."/>
            <person name="Ohm R.A."/>
            <person name="Otillar R.P."/>
            <person name="Pangilinan J."/>
            <person name="Peng Y."/>
            <person name="Rokas A."/>
            <person name="Rosa C.A."/>
            <person name="Scheuner C."/>
            <person name="Sibirny A.A."/>
            <person name="Slot J.C."/>
            <person name="Stielow J.B."/>
            <person name="Sun H."/>
            <person name="Kurtzman C.P."/>
            <person name="Blackwell M."/>
            <person name="Grigoriev I.V."/>
            <person name="Jeffries T.W."/>
        </authorList>
    </citation>
    <scope>NUCLEOTIDE SEQUENCE [LARGE SCALE GENOMIC DNA]</scope>
    <source>
        <strain evidence="3">NRRL Y-1933</strain>
    </source>
</reference>
<accession>A0A1E4RIV3</accession>
<dbReference type="RefSeq" id="XP_020076233.1">
    <property type="nucleotide sequence ID" value="XM_020218736.1"/>
</dbReference>
<dbReference type="AlphaFoldDB" id="A0A1E4RIV3"/>
<dbReference type="InterPro" id="IPR015242">
    <property type="entry name" value="Ydc2_cat"/>
</dbReference>
<dbReference type="GeneID" id="30993286"/>
<dbReference type="GO" id="GO:0070336">
    <property type="term" value="F:flap-structured DNA binding"/>
    <property type="evidence" value="ECO:0007669"/>
    <property type="project" value="TreeGrafter"/>
</dbReference>
<sequence>MNYSRTVQVLSKYKSSTLTQVALNCGFPTEGTKQNKIDLIYNGLKLYNVTGDNIDILSIDIGIKNFAYCKSKLDFSNIKLENWQNNKLENWQNNKLENWQNNQLENWQNNQLEIWQNINLENWQNINLNEKFKYNQLSNIIDEKNHLSYLSNCIINQIIMIPPFPKIITIENQRTRSNGLTATLPTVLTNYTLENMLYSSIYTNKLYNEKFNPLVIPLNSRNMVNFWINRFLKKSNIKFNSLLTKKLRINLVLHLLTNNIIKLDIDLKDLSIVDKKPNYLLKLINAHSSNKISKIDDLVDCLLYNYMMIQFLQNQSSLANVIQHDLDLDSFVNNLNDKYFEYAKNLNLQMK</sequence>
<dbReference type="Gene3D" id="3.30.420.10">
    <property type="entry name" value="Ribonuclease H-like superfamily/Ribonuclease H"/>
    <property type="match status" value="1"/>
</dbReference>
<dbReference type="PANTHER" id="PTHR28072">
    <property type="entry name" value="CRUCIFORM CUTTING ENDONUCLEASE 1, MITOCHONDRIAL-RELATED"/>
    <property type="match status" value="1"/>
</dbReference>
<dbReference type="PANTHER" id="PTHR28072:SF1">
    <property type="entry name" value="CRUCIFORM CUTTING ENDONUCLEASE 1, MITOCHONDRIAL-RELATED"/>
    <property type="match status" value="1"/>
</dbReference>
<dbReference type="GO" id="GO:0000402">
    <property type="term" value="F:crossed form four-way junction DNA binding"/>
    <property type="evidence" value="ECO:0007669"/>
    <property type="project" value="TreeGrafter"/>
</dbReference>
<dbReference type="SUPFAM" id="SSF53098">
    <property type="entry name" value="Ribonuclease H-like"/>
    <property type="match status" value="1"/>
</dbReference>
<gene>
    <name evidence="2" type="ORF">HYPBUDRAFT_109965</name>
</gene>
<dbReference type="EMBL" id="KV454541">
    <property type="protein sequence ID" value="ODV67166.1"/>
    <property type="molecule type" value="Genomic_DNA"/>
</dbReference>
<dbReference type="GO" id="GO:0000403">
    <property type="term" value="F:Y-form DNA binding"/>
    <property type="evidence" value="ECO:0007669"/>
    <property type="project" value="TreeGrafter"/>
</dbReference>
<evidence type="ECO:0000313" key="2">
    <source>
        <dbReference type="EMBL" id="ODV67166.1"/>
    </source>
</evidence>
<evidence type="ECO:0000313" key="3">
    <source>
        <dbReference type="Proteomes" id="UP000095085"/>
    </source>
</evidence>